<gene>
    <name evidence="5" type="ORF">BJX66DRAFT_251660</name>
</gene>
<dbReference type="PANTHER" id="PTHR47966">
    <property type="entry name" value="BETA-SITE APP-CLEAVING ENZYME, ISOFORM A-RELATED"/>
    <property type="match status" value="1"/>
</dbReference>
<sequence length="487" mass="51996">MGQLTHHLSIWTAALLSASAAAEGSIPLVKRDHPAVVSAKLHAAPARPIPVLQARDTISALAMKDLGGYNLNVSIGTPPQSVSLLVDAQDTGIYVLYPGADSVECSEERYCAFYGQFDPRNSSSFTSDRESWRESRPEYFAGLDTLTLGDSKVTNVSLGLWAVDGWSSYSSIGIGPANTSFVYQLVDRGLISTPSFSMWRDPVTAREVDVEADPDDTPGGIIFGGINSAKFNGPLHAFSFNDSAPTMTVPVRGVQVHVDPAASFLLSTANSSSILAGTPINATFDETPFDLQTRYVTSYFPRDTAMAIYAALNMTATRRYDGYYPAPEIPCSRSSENHTITFLIGSAAFNIPWTAFLSPVNIPSQGQCSFKIQIPDEDTEYPSPYKGTLGSTILSYLYMAVDYNSMMVGLASVNQNPGDDEILEIGTDAPQLPGAEGDFPETVSAYTPKPTTETVATETSDGWAASLRTAAPGVLPAVAGAVLFGLV</sequence>
<evidence type="ECO:0000313" key="6">
    <source>
        <dbReference type="Proteomes" id="UP001610563"/>
    </source>
</evidence>
<protein>
    <submittedName>
        <fullName evidence="5">Aspartic peptidase domain-containing protein</fullName>
    </submittedName>
</protein>
<reference evidence="5 6" key="1">
    <citation type="submission" date="2024-07" db="EMBL/GenBank/DDBJ databases">
        <title>Section-level genome sequencing and comparative genomics of Aspergillus sections Usti and Cavernicolus.</title>
        <authorList>
            <consortium name="Lawrence Berkeley National Laboratory"/>
            <person name="Nybo J.L."/>
            <person name="Vesth T.C."/>
            <person name="Theobald S."/>
            <person name="Frisvad J.C."/>
            <person name="Larsen T.O."/>
            <person name="Kjaerboelling I."/>
            <person name="Rothschild-Mancinelli K."/>
            <person name="Lyhne E.K."/>
            <person name="Kogle M.E."/>
            <person name="Barry K."/>
            <person name="Clum A."/>
            <person name="Na H."/>
            <person name="Ledsgaard L."/>
            <person name="Lin J."/>
            <person name="Lipzen A."/>
            <person name="Kuo A."/>
            <person name="Riley R."/>
            <person name="Mondo S."/>
            <person name="Labutti K."/>
            <person name="Haridas S."/>
            <person name="Pangalinan J."/>
            <person name="Salamov A.A."/>
            <person name="Simmons B.A."/>
            <person name="Magnuson J.K."/>
            <person name="Chen J."/>
            <person name="Drula E."/>
            <person name="Henrissat B."/>
            <person name="Wiebenga A."/>
            <person name="Lubbers R.J."/>
            <person name="Gomes A.C."/>
            <person name="Makela M.R."/>
            <person name="Stajich J."/>
            <person name="Grigoriev I.V."/>
            <person name="Mortensen U.H."/>
            <person name="De Vries R.P."/>
            <person name="Baker S.E."/>
            <person name="Andersen M.R."/>
        </authorList>
    </citation>
    <scope>NUCLEOTIDE SEQUENCE [LARGE SCALE GENOMIC DNA]</scope>
    <source>
        <strain evidence="5 6">CBS 209.92</strain>
    </source>
</reference>
<dbReference type="PROSITE" id="PS51767">
    <property type="entry name" value="PEPTIDASE_A1"/>
    <property type="match status" value="1"/>
</dbReference>
<accession>A0ABR4FZK9</accession>
<dbReference type="SUPFAM" id="SSF50630">
    <property type="entry name" value="Acid proteases"/>
    <property type="match status" value="1"/>
</dbReference>
<keyword evidence="6" id="KW-1185">Reference proteome</keyword>
<evidence type="ECO:0000256" key="1">
    <source>
        <dbReference type="ARBA" id="ARBA00007447"/>
    </source>
</evidence>
<evidence type="ECO:0000313" key="5">
    <source>
        <dbReference type="EMBL" id="KAL2788708.1"/>
    </source>
</evidence>
<proteinExistence type="inferred from homology"/>
<dbReference type="PRINTS" id="PR00792">
    <property type="entry name" value="PEPSIN"/>
</dbReference>
<dbReference type="EMBL" id="JBFTWV010000075">
    <property type="protein sequence ID" value="KAL2788708.1"/>
    <property type="molecule type" value="Genomic_DNA"/>
</dbReference>
<organism evidence="5 6">
    <name type="scientific">Aspergillus keveii</name>
    <dbReference type="NCBI Taxonomy" id="714993"/>
    <lineage>
        <taxon>Eukaryota</taxon>
        <taxon>Fungi</taxon>
        <taxon>Dikarya</taxon>
        <taxon>Ascomycota</taxon>
        <taxon>Pezizomycotina</taxon>
        <taxon>Eurotiomycetes</taxon>
        <taxon>Eurotiomycetidae</taxon>
        <taxon>Eurotiales</taxon>
        <taxon>Aspergillaceae</taxon>
        <taxon>Aspergillus</taxon>
        <taxon>Aspergillus subgen. Nidulantes</taxon>
    </lineage>
</organism>
<keyword evidence="3" id="KW-0732">Signal</keyword>
<dbReference type="CDD" id="cd05471">
    <property type="entry name" value="pepsin_like"/>
    <property type="match status" value="1"/>
</dbReference>
<keyword evidence="2" id="KW-0378">Hydrolase</keyword>
<dbReference type="InterPro" id="IPR033121">
    <property type="entry name" value="PEPTIDASE_A1"/>
</dbReference>
<dbReference type="InterPro" id="IPR001461">
    <property type="entry name" value="Aspartic_peptidase_A1"/>
</dbReference>
<dbReference type="Pfam" id="PF00026">
    <property type="entry name" value="Asp"/>
    <property type="match status" value="1"/>
</dbReference>
<evidence type="ECO:0000256" key="2">
    <source>
        <dbReference type="ARBA" id="ARBA00022801"/>
    </source>
</evidence>
<comment type="similarity">
    <text evidence="1">Belongs to the peptidase A1 family.</text>
</comment>
<dbReference type="Proteomes" id="UP001610563">
    <property type="component" value="Unassembled WGS sequence"/>
</dbReference>
<evidence type="ECO:0000256" key="3">
    <source>
        <dbReference type="SAM" id="SignalP"/>
    </source>
</evidence>
<evidence type="ECO:0000259" key="4">
    <source>
        <dbReference type="PROSITE" id="PS51767"/>
    </source>
</evidence>
<dbReference type="Gene3D" id="2.40.70.10">
    <property type="entry name" value="Acid Proteases"/>
    <property type="match status" value="2"/>
</dbReference>
<dbReference type="PANTHER" id="PTHR47966:SF73">
    <property type="entry name" value="PEPTIDASE A1 DOMAIN-CONTAINING PROTEIN"/>
    <property type="match status" value="1"/>
</dbReference>
<comment type="caution">
    <text evidence="5">The sequence shown here is derived from an EMBL/GenBank/DDBJ whole genome shotgun (WGS) entry which is preliminary data.</text>
</comment>
<name>A0ABR4FZK9_9EURO</name>
<dbReference type="InterPro" id="IPR034164">
    <property type="entry name" value="Pepsin-like_dom"/>
</dbReference>
<dbReference type="InterPro" id="IPR021109">
    <property type="entry name" value="Peptidase_aspartic_dom_sf"/>
</dbReference>
<feature type="domain" description="Peptidase A1" evidence="4">
    <location>
        <begin position="69"/>
        <end position="411"/>
    </location>
</feature>
<feature type="chain" id="PRO_5046224581" evidence="3">
    <location>
        <begin position="25"/>
        <end position="487"/>
    </location>
</feature>
<feature type="signal peptide" evidence="3">
    <location>
        <begin position="1"/>
        <end position="24"/>
    </location>
</feature>